<proteinExistence type="predicted"/>
<evidence type="ECO:0000259" key="7">
    <source>
        <dbReference type="Pfam" id="PF10099"/>
    </source>
</evidence>
<feature type="domain" description="RNA polymerase sigma-70 region 2" evidence="6">
    <location>
        <begin position="36"/>
        <end position="103"/>
    </location>
</feature>
<dbReference type="PANTHER" id="PTHR43133:SF62">
    <property type="entry name" value="RNA POLYMERASE SIGMA FACTOR SIGZ"/>
    <property type="match status" value="1"/>
</dbReference>
<dbReference type="GO" id="GO:0016987">
    <property type="term" value="F:sigma factor activity"/>
    <property type="evidence" value="ECO:0007669"/>
    <property type="project" value="UniProtKB-KW"/>
</dbReference>
<dbReference type="Proteomes" id="UP000830925">
    <property type="component" value="Chromosome"/>
</dbReference>
<keyword evidence="5" id="KW-0472">Membrane</keyword>
<accession>A0AAE9H7U9</accession>
<keyword evidence="2" id="KW-0731">Sigma factor</keyword>
<sequence>MNPFTVQNPSMPSSSFSYSSSLDQLAAQDSQALDVLYDQEAPLMLALGQAVLGRRIDAEEVLRDSFVLLWKNAAGYDPDLGEGRAWIYSILRFRLLARLRQRAQSGDSNYALPAIKPQAGQRFIPAMGKLDGTSQRAMIHAYLHGNSYEQLGPQLNRSPAQLRAVVQHGLQQLTPLINEGNANDPRHAVMIGEYTLGLLSQHELVQAHTLMQQNDQAARLALAWEQAWLELVDCLTPTVPAPTSLAHIHHTLGLPPPAARRQAGTTSSPAAEAPKTASTGNASTSAPVNKAERQEPSIKTSTSADQDTKAEAATRTEPRWSVNSSNDKADDHTPPFPTLLRADSDPATKAAAVTAEAAPTAPAKVADKKKPAKSEPESVPVEKKRKPEPVDSERKSRGFAMPMPVLWGGLAAVVILGLVIALLMNMNSEPPVNVIEMKPRQAAILQAPGQSSTPAWIATVDPQGNVLLVPKVSTEVKATQSVQLWTHTPRGTQVRSLGLIDPNRPITVPAALIGTVEDEQIFEMTLETEGGSNSGAPEGPVLYIGRIVSFGQLDNLPKPNTEASSSATRS</sequence>
<evidence type="ECO:0000256" key="5">
    <source>
        <dbReference type="SAM" id="Phobius"/>
    </source>
</evidence>
<evidence type="ECO:0000256" key="2">
    <source>
        <dbReference type="ARBA" id="ARBA00023082"/>
    </source>
</evidence>
<name>A0AAE9H7U9_ALCFA</name>
<dbReference type="RefSeq" id="WP_247965459.1">
    <property type="nucleotide sequence ID" value="NZ_CP095873.1"/>
</dbReference>
<dbReference type="GO" id="GO:0006352">
    <property type="term" value="P:DNA-templated transcription initiation"/>
    <property type="evidence" value="ECO:0007669"/>
    <property type="project" value="InterPro"/>
</dbReference>
<dbReference type="InterPro" id="IPR007627">
    <property type="entry name" value="RNA_pol_sigma70_r2"/>
</dbReference>
<feature type="compositionally biased region" description="Low complexity" evidence="4">
    <location>
        <begin position="345"/>
        <end position="364"/>
    </location>
</feature>
<evidence type="ECO:0000313" key="9">
    <source>
        <dbReference type="Proteomes" id="UP000830925"/>
    </source>
</evidence>
<dbReference type="InterPro" id="IPR013325">
    <property type="entry name" value="RNA_pol_sigma_r2"/>
</dbReference>
<keyword evidence="3" id="KW-0804">Transcription</keyword>
<dbReference type="Pfam" id="PF04542">
    <property type="entry name" value="Sigma70_r2"/>
    <property type="match status" value="1"/>
</dbReference>
<feature type="transmembrane region" description="Helical" evidence="5">
    <location>
        <begin position="404"/>
        <end position="424"/>
    </location>
</feature>
<feature type="compositionally biased region" description="Basic and acidic residues" evidence="4">
    <location>
        <begin position="306"/>
        <end position="318"/>
    </location>
</feature>
<feature type="domain" description="Anti-sigma K factor RskA C-terminal" evidence="7">
    <location>
        <begin position="410"/>
        <end position="541"/>
    </location>
</feature>
<dbReference type="PANTHER" id="PTHR43133">
    <property type="entry name" value="RNA POLYMERASE ECF-TYPE SIGMA FACTO"/>
    <property type="match status" value="1"/>
</dbReference>
<evidence type="ECO:0000256" key="4">
    <source>
        <dbReference type="SAM" id="MobiDB-lite"/>
    </source>
</evidence>
<keyword evidence="1" id="KW-0805">Transcription regulation</keyword>
<keyword evidence="5" id="KW-1133">Transmembrane helix</keyword>
<gene>
    <name evidence="8" type="ORF">MXF72_09655</name>
</gene>
<reference evidence="8" key="1">
    <citation type="submission" date="2022-04" db="EMBL/GenBank/DDBJ databases">
        <title>Genomic mining of Alcaligenes faecalis D334 producing ectoin and derivatives.</title>
        <authorList>
            <person name="Doan V.T."/>
            <person name="Quach N.T."/>
            <person name="Vu T.-H.-N."/>
            <person name="Phi Q.-T."/>
        </authorList>
    </citation>
    <scope>NUCLEOTIDE SEQUENCE</scope>
    <source>
        <strain evidence="8">D334</strain>
    </source>
</reference>
<dbReference type="Pfam" id="PF10099">
    <property type="entry name" value="RskA_C"/>
    <property type="match status" value="1"/>
</dbReference>
<keyword evidence="5" id="KW-0812">Transmembrane</keyword>
<evidence type="ECO:0000313" key="8">
    <source>
        <dbReference type="EMBL" id="UPL19706.1"/>
    </source>
</evidence>
<dbReference type="EMBL" id="CP095873">
    <property type="protein sequence ID" value="UPL19706.1"/>
    <property type="molecule type" value="Genomic_DNA"/>
</dbReference>
<dbReference type="SUPFAM" id="SSF88946">
    <property type="entry name" value="Sigma2 domain of RNA polymerase sigma factors"/>
    <property type="match status" value="1"/>
</dbReference>
<organism evidence="8 9">
    <name type="scientific">Alcaligenes faecalis</name>
    <dbReference type="NCBI Taxonomy" id="511"/>
    <lineage>
        <taxon>Bacteria</taxon>
        <taxon>Pseudomonadati</taxon>
        <taxon>Pseudomonadota</taxon>
        <taxon>Betaproteobacteria</taxon>
        <taxon>Burkholderiales</taxon>
        <taxon>Alcaligenaceae</taxon>
        <taxon>Alcaligenes</taxon>
    </lineage>
</organism>
<dbReference type="InterPro" id="IPR039425">
    <property type="entry name" value="RNA_pol_sigma-70-like"/>
</dbReference>
<feature type="region of interest" description="Disordered" evidence="4">
    <location>
        <begin position="250"/>
        <end position="396"/>
    </location>
</feature>
<evidence type="ECO:0000256" key="3">
    <source>
        <dbReference type="ARBA" id="ARBA00023163"/>
    </source>
</evidence>
<feature type="compositionally biased region" description="Basic and acidic residues" evidence="4">
    <location>
        <begin position="365"/>
        <end position="396"/>
    </location>
</feature>
<dbReference type="Gene3D" id="1.10.1740.10">
    <property type="match status" value="1"/>
</dbReference>
<dbReference type="InterPro" id="IPR018764">
    <property type="entry name" value="RskA_C"/>
</dbReference>
<evidence type="ECO:0000256" key="1">
    <source>
        <dbReference type="ARBA" id="ARBA00023015"/>
    </source>
</evidence>
<dbReference type="AlphaFoldDB" id="A0AAE9H7U9"/>
<feature type="compositionally biased region" description="Polar residues" evidence="4">
    <location>
        <begin position="276"/>
        <end position="287"/>
    </location>
</feature>
<protein>
    <submittedName>
        <fullName evidence="8">Anti-sigma factor</fullName>
    </submittedName>
</protein>
<evidence type="ECO:0000259" key="6">
    <source>
        <dbReference type="Pfam" id="PF04542"/>
    </source>
</evidence>
<dbReference type="GO" id="GO:0005886">
    <property type="term" value="C:plasma membrane"/>
    <property type="evidence" value="ECO:0007669"/>
    <property type="project" value="InterPro"/>
</dbReference>